<dbReference type="AlphaFoldDB" id="A0A7R9VFI5"/>
<evidence type="ECO:0000256" key="3">
    <source>
        <dbReference type="SAM" id="MobiDB-lite"/>
    </source>
</evidence>
<evidence type="ECO:0000256" key="2">
    <source>
        <dbReference type="ARBA" id="ARBA00022737"/>
    </source>
</evidence>
<comment type="subcellular location">
    <subcellularLocation>
        <location evidence="1">Cytoplasm</location>
        <location evidence="1">Cytoskeleton</location>
        <location evidence="1">Cilium axoneme</location>
    </subcellularLocation>
</comment>
<dbReference type="Pfam" id="PF13516">
    <property type="entry name" value="LRR_6"/>
    <property type="match status" value="4"/>
</dbReference>
<dbReference type="GO" id="GO:0005930">
    <property type="term" value="C:axoneme"/>
    <property type="evidence" value="ECO:0007669"/>
    <property type="project" value="UniProtKB-SubCell"/>
</dbReference>
<proteinExistence type="predicted"/>
<accession>A0A7R9VFI5</accession>
<sequence>MRAMAADTSSPGSGTMETSGGDGAAALKELFVKKCSDMACPAPAAVLDDLSGPGPITSLKLNGNSKRLFNSRLTYMQVVALCEALYEDTSVVSLDLSYNNLNDMAAQALGRLIKVNSMLRHLNLCGNDITAAGAKALADALASDECKLQVLLLPGNPLEDEGVCLIGSALNTNRSLQALDLCNTRAGILGIITVCNALGSDPDADGGGAGAGHEGSGACCPLESLDLGRPILPGPQDTTVLAIGKMLATNGRLRHLALSKHGLSDSQLDTLATYGLLRNVGLASLDVHANKLSAFSGPTLERLLNDKRELTDLDLSFNPLGDGGALALARCLPYTPWLCRVDVRSCGIGDAGLAALAEALSLASHVTSLRVWGNAFGPAASRAFFDTLAAAGDARPTIDIKPYAVDGVAQVALADEAAE</sequence>
<organism evidence="4">
    <name type="scientific">Chlamydomonas euryale</name>
    <dbReference type="NCBI Taxonomy" id="1486919"/>
    <lineage>
        <taxon>Eukaryota</taxon>
        <taxon>Viridiplantae</taxon>
        <taxon>Chlorophyta</taxon>
        <taxon>core chlorophytes</taxon>
        <taxon>Chlorophyceae</taxon>
        <taxon>CS clade</taxon>
        <taxon>Chlamydomonadales</taxon>
        <taxon>Chlamydomonadaceae</taxon>
        <taxon>Chlamydomonas</taxon>
    </lineage>
</organism>
<evidence type="ECO:0000256" key="1">
    <source>
        <dbReference type="ARBA" id="ARBA00004430"/>
    </source>
</evidence>
<dbReference type="InterPro" id="IPR032675">
    <property type="entry name" value="LRR_dom_sf"/>
</dbReference>
<dbReference type="SMART" id="SM00368">
    <property type="entry name" value="LRR_RI"/>
    <property type="match status" value="7"/>
</dbReference>
<gene>
    <name evidence="4" type="ORF">CEUR00632_LOCUS11668</name>
</gene>
<name>A0A7R9VFI5_9CHLO</name>
<feature type="region of interest" description="Disordered" evidence="3">
    <location>
        <begin position="1"/>
        <end position="20"/>
    </location>
</feature>
<dbReference type="PANTHER" id="PTHR24111:SF0">
    <property type="entry name" value="LEUCINE-RICH REPEAT-CONTAINING PROTEIN"/>
    <property type="match status" value="1"/>
</dbReference>
<feature type="compositionally biased region" description="Polar residues" evidence="3">
    <location>
        <begin position="7"/>
        <end position="18"/>
    </location>
</feature>
<dbReference type="Gene3D" id="3.80.10.10">
    <property type="entry name" value="Ribonuclease Inhibitor"/>
    <property type="match status" value="3"/>
</dbReference>
<evidence type="ECO:0000313" key="4">
    <source>
        <dbReference type="EMBL" id="CAD8292795.1"/>
    </source>
</evidence>
<dbReference type="SUPFAM" id="SSF52047">
    <property type="entry name" value="RNI-like"/>
    <property type="match status" value="1"/>
</dbReference>
<dbReference type="InterPro" id="IPR052201">
    <property type="entry name" value="LRR-containing_regulator"/>
</dbReference>
<protein>
    <submittedName>
        <fullName evidence="4">Uncharacterized protein</fullName>
    </submittedName>
</protein>
<dbReference type="PANTHER" id="PTHR24111">
    <property type="entry name" value="LEUCINE-RICH REPEAT-CONTAINING PROTEIN 34"/>
    <property type="match status" value="1"/>
</dbReference>
<keyword evidence="2" id="KW-0677">Repeat</keyword>
<dbReference type="EMBL" id="HBEC01025443">
    <property type="protein sequence ID" value="CAD8292795.1"/>
    <property type="molecule type" value="Transcribed_RNA"/>
</dbReference>
<dbReference type="InterPro" id="IPR001611">
    <property type="entry name" value="Leu-rich_rpt"/>
</dbReference>
<reference evidence="4" key="1">
    <citation type="submission" date="2021-01" db="EMBL/GenBank/DDBJ databases">
        <authorList>
            <person name="Corre E."/>
            <person name="Pelletier E."/>
            <person name="Niang G."/>
            <person name="Scheremetjew M."/>
            <person name="Finn R."/>
            <person name="Kale V."/>
            <person name="Holt S."/>
            <person name="Cochrane G."/>
            <person name="Meng A."/>
            <person name="Brown T."/>
            <person name="Cohen L."/>
        </authorList>
    </citation>
    <scope>NUCLEOTIDE SEQUENCE</scope>
    <source>
        <strain evidence="4">CCMP219</strain>
    </source>
</reference>